<keyword evidence="1" id="KW-0479">Metal-binding</keyword>
<dbReference type="InterPro" id="IPR013083">
    <property type="entry name" value="Znf_RING/FYVE/PHD"/>
</dbReference>
<sequence length="1112" mass="122283">MMISSKVVLTYKRKRKLSILESAHGVGFPNSCSKSPSDKLSTVLGNNIESSDTYLQESQIGDPRCCVKCVSCDVGEKLLCCHICSETYHLQCIDPPLKHIPRGQWLCPTCVKERDSGKCLQQRVHASRRVKARKLVDESDLGPITLSSHKVLQTTRPSEATPSPTETDGSVQTDESPEKKSDYIHMGLSSNMNPVPECQNPLTDESSILPLINIETEKKSSSECLGASIERDCTFGCTSASMLLVSASDNTDSPLKDNSDLLSGDGPQKNKFSTPVITFSRRDRKKKNVNDYIQNQLVKEEETSVAKWSNTACGLGCSYEDASHKCSSVSQLSTLILLKEDPETVHLAIQRQDKNKNKDASSTSTFAGGVPETKMCVEQDKSTQGCPSEDGSSIIACVPCLTSHQHLSSWHPELEPDVQVEPKKCIEASSADVTDLKVINEDRQSELPKVGSSNVEHSQIMSSDGVKEAIEPDDVSRDDSRGAEENTTNEQLCSQKPLTDSAAETLGDSANSVDPNHVTVLPEVVPQRGKIGESFKAADDMVQETLSSRREFMSRKTCIYIEEDDNNYHGKDLTMLSMGISSEDPCKQSCNDEEISQMHPPPCIPPDSTACVDLEERTFISQSGCERNQYNKMTIKSSLCPRSLDFSLPSNPAINFFKDFPSMPTVSNFGLVSSCIPEMSIKSASDKSTFSLRHKQMLENIITRAGSLRGSSGSSLDKLKGCTKKWSEEELDFLWVGVRRHGKGNWDAILRDPRLCFSEFRVAADLAGRWDLEQSKLLDTSLGINSGFLSRKGMVGSRCCSYQTEGRSAIGSQALIDETRLSLGDVYLQREVNALNRFTVPGPFTAHQTVTTNSSPENVGSISNSVLTHSVLQRIGSKQLQTPCGRQRNRSRSYSNYRRPRYDMGLSILQQKPIERSTVHDELGVGGWFNSRRDDSLLRDDIPTGFLAEGNLPHWLREVVNEPPSRPPLESVLLPNAVSAGAQSVNLLHNNYHRFIPPCSHLDTVIVPPMDPHQRLDKNNSNSNLGGLQGSDIPNSVHSANISSMRTNLGLLSRWGSSSVIPPPGNLFSNYSNAPDLSRSCSYPVTRPNDLIIIDSDASSEETISDDQSGRL</sequence>
<reference evidence="7 8" key="1">
    <citation type="journal article" date="2017" name="Mol. Plant">
        <title>The Genome of Medicinal Plant Macleaya cordata Provides New Insights into Benzylisoquinoline Alkaloids Metabolism.</title>
        <authorList>
            <person name="Liu X."/>
            <person name="Liu Y."/>
            <person name="Huang P."/>
            <person name="Ma Y."/>
            <person name="Qing Z."/>
            <person name="Tang Q."/>
            <person name="Cao H."/>
            <person name="Cheng P."/>
            <person name="Zheng Y."/>
            <person name="Yuan Z."/>
            <person name="Zhou Y."/>
            <person name="Liu J."/>
            <person name="Tang Z."/>
            <person name="Zhuo Y."/>
            <person name="Zhang Y."/>
            <person name="Yu L."/>
            <person name="Huang J."/>
            <person name="Yang P."/>
            <person name="Peng Q."/>
            <person name="Zhang J."/>
            <person name="Jiang W."/>
            <person name="Zhang Z."/>
            <person name="Lin K."/>
            <person name="Ro D.K."/>
            <person name="Chen X."/>
            <person name="Xiong X."/>
            <person name="Shang Y."/>
            <person name="Huang S."/>
            <person name="Zeng J."/>
        </authorList>
    </citation>
    <scope>NUCLEOTIDE SEQUENCE [LARGE SCALE GENOMIC DNA]</scope>
    <source>
        <strain evidence="8">cv. BLH2017</strain>
        <tissue evidence="7">Root</tissue>
    </source>
</reference>
<feature type="region of interest" description="Disordered" evidence="5">
    <location>
        <begin position="444"/>
        <end position="497"/>
    </location>
</feature>
<evidence type="ECO:0000313" key="8">
    <source>
        <dbReference type="Proteomes" id="UP000195402"/>
    </source>
</evidence>
<feature type="compositionally biased region" description="Polar residues" evidence="5">
    <location>
        <begin position="146"/>
        <end position="174"/>
    </location>
</feature>
<dbReference type="Pfam" id="PF00628">
    <property type="entry name" value="PHD"/>
    <property type="match status" value="1"/>
</dbReference>
<name>A0A200PTL8_MACCD</name>
<evidence type="ECO:0000256" key="4">
    <source>
        <dbReference type="PROSITE-ProRule" id="PRU00146"/>
    </source>
</evidence>
<evidence type="ECO:0000313" key="7">
    <source>
        <dbReference type="EMBL" id="OVA01573.1"/>
    </source>
</evidence>
<feature type="compositionally biased region" description="Basic and acidic residues" evidence="5">
    <location>
        <begin position="465"/>
        <end position="484"/>
    </location>
</feature>
<dbReference type="InterPro" id="IPR019786">
    <property type="entry name" value="Zinc_finger_PHD-type_CS"/>
</dbReference>
<dbReference type="PANTHER" id="PTHR24102:SF28">
    <property type="entry name" value="PHD-TYPE DOMAIN-CONTAINING PROTEIN"/>
    <property type="match status" value="1"/>
</dbReference>
<dbReference type="CDD" id="cd11660">
    <property type="entry name" value="SANT_TRF"/>
    <property type="match status" value="1"/>
</dbReference>
<keyword evidence="2 4" id="KW-0863">Zinc-finger</keyword>
<dbReference type="EMBL" id="MVGT01004040">
    <property type="protein sequence ID" value="OVA01573.1"/>
    <property type="molecule type" value="Genomic_DNA"/>
</dbReference>
<dbReference type="GO" id="GO:0008270">
    <property type="term" value="F:zinc ion binding"/>
    <property type="evidence" value="ECO:0007669"/>
    <property type="project" value="UniProtKB-KW"/>
</dbReference>
<dbReference type="SUPFAM" id="SSF57903">
    <property type="entry name" value="FYVE/PHD zinc finger"/>
    <property type="match status" value="1"/>
</dbReference>
<feature type="compositionally biased region" description="Polar residues" evidence="5">
    <location>
        <begin position="485"/>
        <end position="497"/>
    </location>
</feature>
<dbReference type="PROSITE" id="PS50016">
    <property type="entry name" value="ZF_PHD_2"/>
    <property type="match status" value="1"/>
</dbReference>
<evidence type="ECO:0000256" key="3">
    <source>
        <dbReference type="ARBA" id="ARBA00022833"/>
    </source>
</evidence>
<feature type="compositionally biased region" description="Polar residues" evidence="5">
    <location>
        <begin position="451"/>
        <end position="462"/>
    </location>
</feature>
<comment type="caution">
    <text evidence="7">The sequence shown here is derived from an EMBL/GenBank/DDBJ whole genome shotgun (WGS) entry which is preliminary data.</text>
</comment>
<keyword evidence="8" id="KW-1185">Reference proteome</keyword>
<dbReference type="SUPFAM" id="SSF46689">
    <property type="entry name" value="Homeodomain-like"/>
    <property type="match status" value="1"/>
</dbReference>
<evidence type="ECO:0000256" key="5">
    <source>
        <dbReference type="SAM" id="MobiDB-lite"/>
    </source>
</evidence>
<dbReference type="PROSITE" id="PS01359">
    <property type="entry name" value="ZF_PHD_1"/>
    <property type="match status" value="1"/>
</dbReference>
<dbReference type="STRING" id="56857.A0A200PTL8"/>
<dbReference type="OrthoDB" id="608866at2759"/>
<dbReference type="Proteomes" id="UP000195402">
    <property type="component" value="Unassembled WGS sequence"/>
</dbReference>
<keyword evidence="3" id="KW-0862">Zinc</keyword>
<proteinExistence type="predicted"/>
<dbReference type="AlphaFoldDB" id="A0A200PTL8"/>
<evidence type="ECO:0000256" key="2">
    <source>
        <dbReference type="ARBA" id="ARBA00022771"/>
    </source>
</evidence>
<gene>
    <name evidence="7" type="ORF">BVC80_9073g2</name>
</gene>
<protein>
    <submittedName>
        <fullName evidence="7">Zinc finger protein</fullName>
    </submittedName>
</protein>
<evidence type="ECO:0000256" key="1">
    <source>
        <dbReference type="ARBA" id="ARBA00022723"/>
    </source>
</evidence>
<organism evidence="7 8">
    <name type="scientific">Macleaya cordata</name>
    <name type="common">Five-seeded plume-poppy</name>
    <name type="synonym">Bocconia cordata</name>
    <dbReference type="NCBI Taxonomy" id="56857"/>
    <lineage>
        <taxon>Eukaryota</taxon>
        <taxon>Viridiplantae</taxon>
        <taxon>Streptophyta</taxon>
        <taxon>Embryophyta</taxon>
        <taxon>Tracheophyta</taxon>
        <taxon>Spermatophyta</taxon>
        <taxon>Magnoliopsida</taxon>
        <taxon>Ranunculales</taxon>
        <taxon>Papaveraceae</taxon>
        <taxon>Papaveroideae</taxon>
        <taxon>Macleaya</taxon>
    </lineage>
</organism>
<dbReference type="InParanoid" id="A0A200PTL8"/>
<dbReference type="PANTHER" id="PTHR24102">
    <property type="entry name" value="PHD FINGER PROTEIN"/>
    <property type="match status" value="1"/>
</dbReference>
<dbReference type="SMART" id="SM00249">
    <property type="entry name" value="PHD"/>
    <property type="match status" value="1"/>
</dbReference>
<dbReference type="InterPro" id="IPR001965">
    <property type="entry name" value="Znf_PHD"/>
</dbReference>
<feature type="region of interest" description="Disordered" evidence="5">
    <location>
        <begin position="249"/>
        <end position="269"/>
    </location>
</feature>
<dbReference type="OMA" id="CDSKCTQ"/>
<accession>A0A200PTL8</accession>
<dbReference type="Gene3D" id="1.10.10.60">
    <property type="entry name" value="Homeodomain-like"/>
    <property type="match status" value="1"/>
</dbReference>
<dbReference type="Gene3D" id="3.30.40.10">
    <property type="entry name" value="Zinc/RING finger domain, C3HC4 (zinc finger)"/>
    <property type="match status" value="1"/>
</dbReference>
<dbReference type="InterPro" id="IPR009057">
    <property type="entry name" value="Homeodomain-like_sf"/>
</dbReference>
<dbReference type="InterPro" id="IPR011011">
    <property type="entry name" value="Znf_FYVE_PHD"/>
</dbReference>
<dbReference type="InterPro" id="IPR019787">
    <property type="entry name" value="Znf_PHD-finger"/>
</dbReference>
<evidence type="ECO:0000259" key="6">
    <source>
        <dbReference type="PROSITE" id="PS50016"/>
    </source>
</evidence>
<feature type="region of interest" description="Disordered" evidence="5">
    <location>
        <begin position="146"/>
        <end position="179"/>
    </location>
</feature>
<feature type="domain" description="PHD-type" evidence="6">
    <location>
        <begin position="66"/>
        <end position="113"/>
    </location>
</feature>